<evidence type="ECO:0000256" key="1">
    <source>
        <dbReference type="SAM" id="MobiDB-lite"/>
    </source>
</evidence>
<keyword evidence="2" id="KW-0812">Transmembrane</keyword>
<dbReference type="Pfam" id="PF01882">
    <property type="entry name" value="DUF58"/>
    <property type="match status" value="1"/>
</dbReference>
<evidence type="ECO:0000313" key="5">
    <source>
        <dbReference type="Proteomes" id="UP001164706"/>
    </source>
</evidence>
<dbReference type="PANTHER" id="PTHR34351">
    <property type="entry name" value="SLR1927 PROTEIN-RELATED"/>
    <property type="match status" value="1"/>
</dbReference>
<accession>A0A9E8MK12</accession>
<reference evidence="4" key="1">
    <citation type="submission" date="2022-11" db="EMBL/GenBank/DDBJ databases">
        <title>Description of Microcella daejonensis nov. sp, isolated from riverside soil.</title>
        <authorList>
            <person name="Molina K.M."/>
            <person name="Kim S.B."/>
        </authorList>
    </citation>
    <scope>NUCLEOTIDE SEQUENCE</scope>
    <source>
        <strain evidence="4">MMS21-STM12</strain>
    </source>
</reference>
<evidence type="ECO:0000256" key="2">
    <source>
        <dbReference type="SAM" id="Phobius"/>
    </source>
</evidence>
<proteinExistence type="predicted"/>
<feature type="domain" description="DUF58" evidence="3">
    <location>
        <begin position="272"/>
        <end position="350"/>
    </location>
</feature>
<organism evidence="4 5">
    <name type="scientific">Microcella daejeonensis</name>
    <dbReference type="NCBI Taxonomy" id="2994971"/>
    <lineage>
        <taxon>Bacteria</taxon>
        <taxon>Bacillati</taxon>
        <taxon>Actinomycetota</taxon>
        <taxon>Actinomycetes</taxon>
        <taxon>Micrococcales</taxon>
        <taxon>Microbacteriaceae</taxon>
        <taxon>Microcella</taxon>
    </lineage>
</organism>
<name>A0A9E8MK12_9MICO</name>
<protein>
    <submittedName>
        <fullName evidence="4">DUF58 domain-containing protein</fullName>
    </submittedName>
</protein>
<dbReference type="PANTHER" id="PTHR34351:SF1">
    <property type="entry name" value="SLR1927 PROTEIN"/>
    <property type="match status" value="1"/>
</dbReference>
<dbReference type="AlphaFoldDB" id="A0A9E8MK12"/>
<feature type="compositionally biased region" description="Basic and acidic residues" evidence="1">
    <location>
        <begin position="18"/>
        <end position="32"/>
    </location>
</feature>
<dbReference type="InterPro" id="IPR002881">
    <property type="entry name" value="DUF58"/>
</dbReference>
<gene>
    <name evidence="4" type="ORF">OVN18_10430</name>
</gene>
<dbReference type="RefSeq" id="WP_267780716.1">
    <property type="nucleotide sequence ID" value="NZ_CP113089.1"/>
</dbReference>
<feature type="transmembrane region" description="Helical" evidence="2">
    <location>
        <begin position="73"/>
        <end position="104"/>
    </location>
</feature>
<feature type="compositionally biased region" description="Low complexity" evidence="1">
    <location>
        <begin position="1"/>
        <end position="17"/>
    </location>
</feature>
<keyword evidence="2" id="KW-0472">Membrane</keyword>
<sequence>MSLRTPSRPARGSTTSTRGRDRDRERTRRTVEDTAIASTVTTARTRIVGSRTGVGADAVVAAVRSARAVRAGVGGAVAAASSVITPLGWSLLALVPLLLLAGYAWGWSELVVLGISGCVLAAIALLFLLGRTPLAVELTPPAARVAVGDEAAASILVRNRRARRSFSAVLDVPVGDGLVPVALPGLAPGREAVLSIPVPTRRRGRLVIGPVNSVRADPVGLVRREITWTEPAEVIVHPRTIDIPSTSSGLVRDLEGQPTRQLTASDLAFHALREYAPGDDRRHIHWKSTAKTGTFMVRQYEETRRSHLVVALSIASIDFASDIEFELAVSVAGSLGARAIRDARDISVVVSAVTPEFAKRTVVALRPLPTRTPTALLDELALVEFGPSALGILDVARLSGDDARGISVAFLVVGSSVTPARLRSAAAAFPPAVEVVALQCDPDRIPGRRRLGALTVITIGSLADLRRAMRGAESW</sequence>
<feature type="region of interest" description="Disordered" evidence="1">
    <location>
        <begin position="1"/>
        <end position="32"/>
    </location>
</feature>
<evidence type="ECO:0000313" key="4">
    <source>
        <dbReference type="EMBL" id="WAB80967.1"/>
    </source>
</evidence>
<dbReference type="KEGG" id="mdb:OVN18_10430"/>
<keyword evidence="5" id="KW-1185">Reference proteome</keyword>
<evidence type="ECO:0000259" key="3">
    <source>
        <dbReference type="Pfam" id="PF01882"/>
    </source>
</evidence>
<feature type="transmembrane region" description="Helical" evidence="2">
    <location>
        <begin position="110"/>
        <end position="129"/>
    </location>
</feature>
<keyword evidence="2" id="KW-1133">Transmembrane helix</keyword>
<dbReference type="EMBL" id="CP113089">
    <property type="protein sequence ID" value="WAB80967.1"/>
    <property type="molecule type" value="Genomic_DNA"/>
</dbReference>
<dbReference type="Proteomes" id="UP001164706">
    <property type="component" value="Chromosome"/>
</dbReference>